<feature type="region of interest" description="Disordered" evidence="1">
    <location>
        <begin position="469"/>
        <end position="489"/>
    </location>
</feature>
<protein>
    <submittedName>
        <fullName evidence="2">Uncharacterized protein</fullName>
    </submittedName>
</protein>
<gene>
    <name evidence="2" type="ORF">LTR91_001974</name>
</gene>
<dbReference type="EMBL" id="JAUJLE010000008">
    <property type="protein sequence ID" value="KAK1011872.1"/>
    <property type="molecule type" value="Genomic_DNA"/>
</dbReference>
<dbReference type="Proteomes" id="UP001175353">
    <property type="component" value="Unassembled WGS sequence"/>
</dbReference>
<evidence type="ECO:0000256" key="1">
    <source>
        <dbReference type="SAM" id="MobiDB-lite"/>
    </source>
</evidence>
<sequence length="593" mass="63312">MDDVWGQEPFVSSDDASLEYTSTTAMSSQTLEDIVASFDLSSSSYANAETSSPSSCKLEHLAEQLVTCDLQHTTDGRGASSEQSHAMTYQPDQSAMPGYNEHDFEISASTLYQAPNPTDAQQDIDWNARLQEVQRFVDELEASQEGGLDVDRSMFHMPSPIDVGGGDYYQHEFAASGNQGGYLDGSLASSKSPLRVQPKPSPTNEASDGENARGSSRRKAGSDDDLIAPRKRRRAVSDQSPAANTPSVLPVPSVNYDFSLSAQTPGQSTSNQAPVVPAMTTADGSVFATNLAFPLGNRTTHIPMPGTASVGPTPLAAPPSTGHAAANSAGTTSLVMPPSISYTATSNGGTTSLMMPPSTGNAAINTGGTLFVYPGNHVTPSGKTRINAYNFGFKDGPGDTVNLFHGLTGGVELLVLFPNHTKWPQVMLRLLGSGWTTKEMAAAQLYARGGSQGNLKRRFATMRKQATTPSIYPSTEEPGTTPTANSTGIPPVRDYDATAYLPVPKKVSKLHSMILYDIGRDIVNFPTHDDRGLLTQAVQWAMHTGDMTATTDDIQGLAQHHGWTYPADAGTNRWDQRGRTRMMVILRAAGWAV</sequence>
<keyword evidence="3" id="KW-1185">Reference proteome</keyword>
<feature type="region of interest" description="Disordered" evidence="1">
    <location>
        <begin position="184"/>
        <end position="251"/>
    </location>
</feature>
<accession>A0AAN6L148</accession>
<comment type="caution">
    <text evidence="2">The sequence shown here is derived from an EMBL/GenBank/DDBJ whole genome shotgun (WGS) entry which is preliminary data.</text>
</comment>
<feature type="compositionally biased region" description="Polar residues" evidence="1">
    <location>
        <begin position="469"/>
        <end position="488"/>
    </location>
</feature>
<dbReference type="AlphaFoldDB" id="A0AAN6L148"/>
<evidence type="ECO:0000313" key="2">
    <source>
        <dbReference type="EMBL" id="KAK1011872.1"/>
    </source>
</evidence>
<organism evidence="2 3">
    <name type="scientific">Friedmanniomyces endolithicus</name>
    <dbReference type="NCBI Taxonomy" id="329885"/>
    <lineage>
        <taxon>Eukaryota</taxon>
        <taxon>Fungi</taxon>
        <taxon>Dikarya</taxon>
        <taxon>Ascomycota</taxon>
        <taxon>Pezizomycotina</taxon>
        <taxon>Dothideomycetes</taxon>
        <taxon>Dothideomycetidae</taxon>
        <taxon>Mycosphaerellales</taxon>
        <taxon>Teratosphaeriaceae</taxon>
        <taxon>Friedmanniomyces</taxon>
    </lineage>
</organism>
<name>A0AAN6L148_9PEZI</name>
<feature type="compositionally biased region" description="Polar residues" evidence="1">
    <location>
        <begin position="237"/>
        <end position="247"/>
    </location>
</feature>
<reference evidence="2" key="1">
    <citation type="submission" date="2023-06" db="EMBL/GenBank/DDBJ databases">
        <title>Black Yeasts Isolated from many extreme environments.</title>
        <authorList>
            <person name="Coleine C."/>
            <person name="Stajich J.E."/>
            <person name="Selbmann L."/>
        </authorList>
    </citation>
    <scope>NUCLEOTIDE SEQUENCE</scope>
    <source>
        <strain evidence="2">CCFEE 5200</strain>
    </source>
</reference>
<evidence type="ECO:0000313" key="3">
    <source>
        <dbReference type="Proteomes" id="UP001175353"/>
    </source>
</evidence>
<proteinExistence type="predicted"/>